<dbReference type="InterPro" id="IPR055323">
    <property type="entry name" value="C57A10.07/YOR238W"/>
</dbReference>
<dbReference type="PANTHER" id="PTHR28110:SF1">
    <property type="entry name" value="TRANSMEMBRANE PROTEIN"/>
    <property type="match status" value="1"/>
</dbReference>
<name>A0A1R0GXY0_9FUNG</name>
<proteinExistence type="predicted"/>
<evidence type="ECO:0000313" key="2">
    <source>
        <dbReference type="Proteomes" id="UP000187455"/>
    </source>
</evidence>
<keyword evidence="2" id="KW-1185">Reference proteome</keyword>
<protein>
    <submittedName>
        <fullName evidence="1">Uncharacterized protein</fullName>
    </submittedName>
</protein>
<accession>A0A1R0GXY0</accession>
<reference evidence="1 2" key="1">
    <citation type="journal article" date="2016" name="Mol. Biol. Evol.">
        <title>Genome-Wide Survey of Gut Fungi (Harpellales) Reveals the First Horizontally Transferred Ubiquitin Gene from a Mosquito Host.</title>
        <authorList>
            <person name="Wang Y."/>
            <person name="White M.M."/>
            <person name="Kvist S."/>
            <person name="Moncalvo J.M."/>
        </authorList>
    </citation>
    <scope>NUCLEOTIDE SEQUENCE [LARGE SCALE GENOMIC DNA]</scope>
    <source>
        <strain evidence="1 2">ALG-7-W6</strain>
    </source>
</reference>
<dbReference type="OrthoDB" id="4347at2759"/>
<dbReference type="AlphaFoldDB" id="A0A1R0GXY0"/>
<gene>
    <name evidence="1" type="ORF">AYI68_g4126</name>
</gene>
<dbReference type="Proteomes" id="UP000187455">
    <property type="component" value="Unassembled WGS sequence"/>
</dbReference>
<dbReference type="PANTHER" id="PTHR28110">
    <property type="entry name" value="TRANSMEMBRANE PROTEIN"/>
    <property type="match status" value="1"/>
</dbReference>
<dbReference type="EMBL" id="LSSL01002177">
    <property type="protein sequence ID" value="OLY81764.1"/>
    <property type="molecule type" value="Genomic_DNA"/>
</dbReference>
<organism evidence="1 2">
    <name type="scientific">Smittium mucronatum</name>
    <dbReference type="NCBI Taxonomy" id="133383"/>
    <lineage>
        <taxon>Eukaryota</taxon>
        <taxon>Fungi</taxon>
        <taxon>Fungi incertae sedis</taxon>
        <taxon>Zoopagomycota</taxon>
        <taxon>Kickxellomycotina</taxon>
        <taxon>Harpellomycetes</taxon>
        <taxon>Harpellales</taxon>
        <taxon>Legeriomycetaceae</taxon>
        <taxon>Smittium</taxon>
    </lineage>
</organism>
<dbReference type="GO" id="GO:0005737">
    <property type="term" value="C:cytoplasm"/>
    <property type="evidence" value="ECO:0007669"/>
    <property type="project" value="TreeGrafter"/>
</dbReference>
<evidence type="ECO:0000313" key="1">
    <source>
        <dbReference type="EMBL" id="OLY81764.1"/>
    </source>
</evidence>
<sequence length="102" mass="11860">MGWILPEIMGRIFTEDFALDSYQNLLFSVCRFHEITGNYPTRITVVGYEFKKSRFLDFHLKAIKYPKISHGYTSSCPEISDLINFCPADRVSVFNQTLPWSV</sequence>
<comment type="caution">
    <text evidence="1">The sequence shown here is derived from an EMBL/GenBank/DDBJ whole genome shotgun (WGS) entry which is preliminary data.</text>
</comment>